<keyword evidence="1" id="KW-0472">Membrane</keyword>
<keyword evidence="1" id="KW-1133">Transmembrane helix</keyword>
<dbReference type="Proteomes" id="UP001589627">
    <property type="component" value="Unassembled WGS sequence"/>
</dbReference>
<evidence type="ECO:0000256" key="1">
    <source>
        <dbReference type="SAM" id="Phobius"/>
    </source>
</evidence>
<name>A0ABV5YHX1_9ACTN</name>
<comment type="caution">
    <text evidence="2">The sequence shown here is derived from an EMBL/GenBank/DDBJ whole genome shotgun (WGS) entry which is preliminary data.</text>
</comment>
<organism evidence="2 3">
    <name type="scientific">Actinoallomurus acaciae</name>
    <dbReference type="NCBI Taxonomy" id="502577"/>
    <lineage>
        <taxon>Bacteria</taxon>
        <taxon>Bacillati</taxon>
        <taxon>Actinomycetota</taxon>
        <taxon>Actinomycetes</taxon>
        <taxon>Streptosporangiales</taxon>
        <taxon>Thermomonosporaceae</taxon>
        <taxon>Actinoallomurus</taxon>
    </lineage>
</organism>
<gene>
    <name evidence="2" type="ORF">ACFFNX_17620</name>
</gene>
<reference evidence="2 3" key="1">
    <citation type="submission" date="2024-09" db="EMBL/GenBank/DDBJ databases">
        <authorList>
            <person name="Sun Q."/>
            <person name="Mori K."/>
        </authorList>
    </citation>
    <scope>NUCLEOTIDE SEQUENCE [LARGE SCALE GENOMIC DNA]</scope>
    <source>
        <strain evidence="2 3">TBRC 0563</strain>
    </source>
</reference>
<protein>
    <recommendedName>
        <fullName evidence="4">ABC transporter permease</fullName>
    </recommendedName>
</protein>
<feature type="transmembrane region" description="Helical" evidence="1">
    <location>
        <begin position="49"/>
        <end position="68"/>
    </location>
</feature>
<feature type="transmembrane region" description="Helical" evidence="1">
    <location>
        <begin position="100"/>
        <end position="123"/>
    </location>
</feature>
<feature type="transmembrane region" description="Helical" evidence="1">
    <location>
        <begin position="129"/>
        <end position="151"/>
    </location>
</feature>
<evidence type="ECO:0008006" key="4">
    <source>
        <dbReference type="Google" id="ProtNLM"/>
    </source>
</evidence>
<keyword evidence="3" id="KW-1185">Reference proteome</keyword>
<dbReference type="RefSeq" id="WP_378202764.1">
    <property type="nucleotide sequence ID" value="NZ_JBHLZP010000117.1"/>
</dbReference>
<proteinExistence type="predicted"/>
<dbReference type="EMBL" id="JBHLZP010000117">
    <property type="protein sequence ID" value="MFB9834007.1"/>
    <property type="molecule type" value="Genomic_DNA"/>
</dbReference>
<feature type="non-terminal residue" evidence="2">
    <location>
        <position position="154"/>
    </location>
</feature>
<accession>A0ABV5YHX1</accession>
<evidence type="ECO:0000313" key="3">
    <source>
        <dbReference type="Proteomes" id="UP001589627"/>
    </source>
</evidence>
<keyword evidence="1" id="KW-0812">Transmembrane</keyword>
<evidence type="ECO:0000313" key="2">
    <source>
        <dbReference type="EMBL" id="MFB9834007.1"/>
    </source>
</evidence>
<sequence length="154" mass="15731">MRRRRPRSGVMLPLALGLSDGLLNALVLAGGTLLQRKGGLDVLLGVRVGLAALVTAAFAIYAATYADLRAQLARASRQLNLARRGYLATTRLGRAVAREALWAMAIASLASFLGAFAPLAVGALLPGPAWMPVAAAYGAVALLATVLGAVVGGN</sequence>